<dbReference type="InterPro" id="IPR006146">
    <property type="entry name" value="5'-Nucleotdase_CS"/>
</dbReference>
<sequence>MLEPAASRNLRKIVIIATSDVHGNLWGYRYEDGLDTVNDGLARVAAYVRELRESGTEVLLIDNGDVFQGNMLTDDVYNKRPDDRHPVAAALNAMGYAALTLGNHEFNFGLALIERIKQELSFPVLAANVWDTEGRPFAQPYVIHEQHGIRIAVIGLTNPNVPRWDGSKVEGLRFGHMAETAQPIAAALRAEGKADLIVISAHAGMVAEFDEEGGSDAAGQIAELVPEADALLVGHMHITVNQRIGSTVIGGPRDRGREVVRFDLTLELDGGQPKVVNREVTVVDMSGWKPDPEVRSLVAEAHEETLRFIAEGGGGPSIEGEGGILGYAAADFQPPEETSGLPAGRVQDTAVITLIQRAMLEASGADVAATSLFNDKADLKQGPLTYADVYRIYPFDNVLYVVTVTGKELKAYMEASAAHFRQWQPGDTNIAADPEVPSYLYDMFAGVNYQIDISQPVGQRIIHLGYRGRPLADTYELQLAVNNYRYSSLLKASGLIRAVKHWESDCSVRDMLVSYIRERQTIMPEVDHNWSIVGMD</sequence>
<dbReference type="Proteomes" id="UP001597448">
    <property type="component" value="Unassembled WGS sequence"/>
</dbReference>
<dbReference type="RefSeq" id="WP_209990843.1">
    <property type="nucleotide sequence ID" value="NZ_JBHSVQ010000001.1"/>
</dbReference>
<reference evidence="6" key="1">
    <citation type="journal article" date="2019" name="Int. J. Syst. Evol. Microbiol.">
        <title>The Global Catalogue of Microorganisms (GCM) 10K type strain sequencing project: providing services to taxonomists for standard genome sequencing and annotation.</title>
        <authorList>
            <consortium name="The Broad Institute Genomics Platform"/>
            <consortium name="The Broad Institute Genome Sequencing Center for Infectious Disease"/>
            <person name="Wu L."/>
            <person name="Ma J."/>
        </authorList>
    </citation>
    <scope>NUCLEOTIDE SEQUENCE [LARGE SCALE GENOMIC DNA]</scope>
    <source>
        <strain evidence="6">CCM 8725</strain>
    </source>
</reference>
<name>A0ABW5FJ59_9BACL</name>
<evidence type="ECO:0000259" key="3">
    <source>
        <dbReference type="Pfam" id="PF00149"/>
    </source>
</evidence>
<evidence type="ECO:0000256" key="1">
    <source>
        <dbReference type="ARBA" id="ARBA00022729"/>
    </source>
</evidence>
<protein>
    <submittedName>
        <fullName evidence="5">Bifunctional metallophosphatase/5'-nucleotidase</fullName>
    </submittedName>
</protein>
<evidence type="ECO:0000256" key="2">
    <source>
        <dbReference type="RuleBase" id="RU362119"/>
    </source>
</evidence>
<dbReference type="PROSITE" id="PS00785">
    <property type="entry name" value="5_NUCLEOTIDASE_1"/>
    <property type="match status" value="1"/>
</dbReference>
<dbReference type="PROSITE" id="PS00786">
    <property type="entry name" value="5_NUCLEOTIDASE_2"/>
    <property type="match status" value="1"/>
</dbReference>
<dbReference type="SUPFAM" id="SSF56300">
    <property type="entry name" value="Metallo-dependent phosphatases"/>
    <property type="match status" value="1"/>
</dbReference>
<dbReference type="EMBL" id="JBHUKY010000078">
    <property type="protein sequence ID" value="MFD2414011.1"/>
    <property type="molecule type" value="Genomic_DNA"/>
</dbReference>
<dbReference type="InterPro" id="IPR006179">
    <property type="entry name" value="5_nucleotidase/apyrase"/>
</dbReference>
<keyword evidence="1" id="KW-0732">Signal</keyword>
<dbReference type="PRINTS" id="PR01607">
    <property type="entry name" value="APYRASEFAMLY"/>
</dbReference>
<evidence type="ECO:0000313" key="6">
    <source>
        <dbReference type="Proteomes" id="UP001597448"/>
    </source>
</evidence>
<evidence type="ECO:0000313" key="5">
    <source>
        <dbReference type="EMBL" id="MFD2414011.1"/>
    </source>
</evidence>
<dbReference type="Gene3D" id="3.60.21.10">
    <property type="match status" value="1"/>
</dbReference>
<dbReference type="InterPro" id="IPR004843">
    <property type="entry name" value="Calcineurin-like_PHP"/>
</dbReference>
<comment type="similarity">
    <text evidence="2">Belongs to the 5'-nucleotidase family.</text>
</comment>
<dbReference type="Pfam" id="PF02872">
    <property type="entry name" value="5_nucleotid_C"/>
    <property type="match status" value="1"/>
</dbReference>
<keyword evidence="2" id="KW-0378">Hydrolase</keyword>
<evidence type="ECO:0000259" key="4">
    <source>
        <dbReference type="Pfam" id="PF02872"/>
    </source>
</evidence>
<dbReference type="InterPro" id="IPR008334">
    <property type="entry name" value="5'-Nucleotdase_C"/>
</dbReference>
<dbReference type="SUPFAM" id="SSF55816">
    <property type="entry name" value="5'-nucleotidase (syn. UDP-sugar hydrolase), C-terminal domain"/>
    <property type="match status" value="1"/>
</dbReference>
<feature type="domain" description="5'-Nucleotidase C-terminal" evidence="4">
    <location>
        <begin position="343"/>
        <end position="486"/>
    </location>
</feature>
<comment type="caution">
    <text evidence="5">The sequence shown here is derived from an EMBL/GenBank/DDBJ whole genome shotgun (WGS) entry which is preliminary data.</text>
</comment>
<gene>
    <name evidence="5" type="ORF">ACFSX3_29495</name>
</gene>
<dbReference type="Gene3D" id="3.90.780.10">
    <property type="entry name" value="5'-Nucleotidase, C-terminal domain"/>
    <property type="match status" value="1"/>
</dbReference>
<accession>A0ABW5FJ59</accession>
<dbReference type="PANTHER" id="PTHR11575:SF6">
    <property type="entry name" value="2',3'-CYCLIC-NUCLEOTIDE 2'-PHOSPHODIESTERASE_3'-NUCLEOTIDASE"/>
    <property type="match status" value="1"/>
</dbReference>
<keyword evidence="6" id="KW-1185">Reference proteome</keyword>
<dbReference type="InterPro" id="IPR036907">
    <property type="entry name" value="5'-Nucleotdase_C_sf"/>
</dbReference>
<keyword evidence="2" id="KW-0547">Nucleotide-binding</keyword>
<dbReference type="PANTHER" id="PTHR11575">
    <property type="entry name" value="5'-NUCLEOTIDASE-RELATED"/>
    <property type="match status" value="1"/>
</dbReference>
<organism evidence="5 6">
    <name type="scientific">Paenibacillus rhizoplanae</name>
    <dbReference type="NCBI Taxonomy" id="1917181"/>
    <lineage>
        <taxon>Bacteria</taxon>
        <taxon>Bacillati</taxon>
        <taxon>Bacillota</taxon>
        <taxon>Bacilli</taxon>
        <taxon>Bacillales</taxon>
        <taxon>Paenibacillaceae</taxon>
        <taxon>Paenibacillus</taxon>
    </lineage>
</organism>
<dbReference type="InterPro" id="IPR029052">
    <property type="entry name" value="Metallo-depent_PP-like"/>
</dbReference>
<dbReference type="Pfam" id="PF00149">
    <property type="entry name" value="Metallophos"/>
    <property type="match status" value="1"/>
</dbReference>
<proteinExistence type="inferred from homology"/>
<feature type="domain" description="Calcineurin-like phosphoesterase" evidence="3">
    <location>
        <begin position="14"/>
        <end position="238"/>
    </location>
</feature>